<dbReference type="Pfam" id="PF00440">
    <property type="entry name" value="TetR_N"/>
    <property type="match status" value="1"/>
</dbReference>
<sequence>MSASALLSVTQPAPAIAPARRPSFREQQFAAREQAILTAVNRLLATKGYDLMTMDEVAGEVGIAKPSLYKHFVSKEQLAAVAMEKLLDRMLDVISAQPLTQAPIDSLKQVLRWALKAHLDGSMPLLPSTRSSLRAALVNHAPYFERLVKMTEAMGTWIEAAKADGSVSGTLPSEVVMYTLFARACDPTLEFLRETGQYTDEQIVELMVTTCFGGLASR</sequence>
<dbReference type="PRINTS" id="PR00455">
    <property type="entry name" value="HTHTETR"/>
</dbReference>
<evidence type="ECO:0000256" key="2">
    <source>
        <dbReference type="ARBA" id="ARBA00023015"/>
    </source>
</evidence>
<protein>
    <submittedName>
        <fullName evidence="7">TetR/AcrR family transcriptional regulator</fullName>
    </submittedName>
</protein>
<accession>A0ABV7H6B7</accession>
<dbReference type="InterPro" id="IPR023772">
    <property type="entry name" value="DNA-bd_HTH_TetR-type_CS"/>
</dbReference>
<dbReference type="EMBL" id="JBHRTI010000004">
    <property type="protein sequence ID" value="MFC3148045.1"/>
    <property type="molecule type" value="Genomic_DNA"/>
</dbReference>
<keyword evidence="1" id="KW-0678">Repressor</keyword>
<dbReference type="Gene3D" id="1.10.357.10">
    <property type="entry name" value="Tetracycline Repressor, domain 2"/>
    <property type="match status" value="1"/>
</dbReference>
<evidence type="ECO:0000256" key="1">
    <source>
        <dbReference type="ARBA" id="ARBA00022491"/>
    </source>
</evidence>
<evidence type="ECO:0000313" key="8">
    <source>
        <dbReference type="Proteomes" id="UP001595556"/>
    </source>
</evidence>
<reference evidence="8" key="1">
    <citation type="journal article" date="2019" name="Int. J. Syst. Evol. Microbiol.">
        <title>The Global Catalogue of Microorganisms (GCM) 10K type strain sequencing project: providing services to taxonomists for standard genome sequencing and annotation.</title>
        <authorList>
            <consortium name="The Broad Institute Genomics Platform"/>
            <consortium name="The Broad Institute Genome Sequencing Center for Infectious Disease"/>
            <person name="Wu L."/>
            <person name="Ma J."/>
        </authorList>
    </citation>
    <scope>NUCLEOTIDE SEQUENCE [LARGE SCALE GENOMIC DNA]</scope>
    <source>
        <strain evidence="8">KCTC 52168</strain>
    </source>
</reference>
<dbReference type="PANTHER" id="PTHR30055:SF234">
    <property type="entry name" value="HTH-TYPE TRANSCRIPTIONAL REGULATOR BETI"/>
    <property type="match status" value="1"/>
</dbReference>
<name>A0ABV7H6B7_9BURK</name>
<feature type="DNA-binding region" description="H-T-H motif" evidence="5">
    <location>
        <begin position="53"/>
        <end position="72"/>
    </location>
</feature>
<dbReference type="SUPFAM" id="SSF46689">
    <property type="entry name" value="Homeodomain-like"/>
    <property type="match status" value="1"/>
</dbReference>
<gene>
    <name evidence="7" type="ORF">ACFOEN_10365</name>
</gene>
<keyword evidence="4" id="KW-0804">Transcription</keyword>
<comment type="caution">
    <text evidence="7">The sequence shown here is derived from an EMBL/GenBank/DDBJ whole genome shotgun (WGS) entry which is preliminary data.</text>
</comment>
<keyword evidence="8" id="KW-1185">Reference proteome</keyword>
<proteinExistence type="predicted"/>
<feature type="domain" description="HTH tetR-type" evidence="6">
    <location>
        <begin position="30"/>
        <end position="90"/>
    </location>
</feature>
<dbReference type="InterPro" id="IPR009057">
    <property type="entry name" value="Homeodomain-like_sf"/>
</dbReference>
<dbReference type="PANTHER" id="PTHR30055">
    <property type="entry name" value="HTH-TYPE TRANSCRIPTIONAL REGULATOR RUTR"/>
    <property type="match status" value="1"/>
</dbReference>
<evidence type="ECO:0000256" key="4">
    <source>
        <dbReference type="ARBA" id="ARBA00023163"/>
    </source>
</evidence>
<keyword evidence="3 5" id="KW-0238">DNA-binding</keyword>
<dbReference type="PROSITE" id="PS50977">
    <property type="entry name" value="HTH_TETR_2"/>
    <property type="match status" value="1"/>
</dbReference>
<dbReference type="InterPro" id="IPR001647">
    <property type="entry name" value="HTH_TetR"/>
</dbReference>
<dbReference type="PROSITE" id="PS01081">
    <property type="entry name" value="HTH_TETR_1"/>
    <property type="match status" value="1"/>
</dbReference>
<evidence type="ECO:0000259" key="6">
    <source>
        <dbReference type="PROSITE" id="PS50977"/>
    </source>
</evidence>
<dbReference type="Proteomes" id="UP001595556">
    <property type="component" value="Unassembled WGS sequence"/>
</dbReference>
<evidence type="ECO:0000313" key="7">
    <source>
        <dbReference type="EMBL" id="MFC3148045.1"/>
    </source>
</evidence>
<evidence type="ECO:0000256" key="5">
    <source>
        <dbReference type="PROSITE-ProRule" id="PRU00335"/>
    </source>
</evidence>
<keyword evidence="2" id="KW-0805">Transcription regulation</keyword>
<dbReference type="Gene3D" id="1.10.10.60">
    <property type="entry name" value="Homeodomain-like"/>
    <property type="match status" value="1"/>
</dbReference>
<organism evidence="7 8">
    <name type="scientific">Piscinibacterium candidicorallinum</name>
    <dbReference type="NCBI Taxonomy" id="1793872"/>
    <lineage>
        <taxon>Bacteria</taxon>
        <taxon>Pseudomonadati</taxon>
        <taxon>Pseudomonadota</taxon>
        <taxon>Betaproteobacteria</taxon>
        <taxon>Burkholderiales</taxon>
        <taxon>Piscinibacterium</taxon>
    </lineage>
</organism>
<evidence type="ECO:0000256" key="3">
    <source>
        <dbReference type="ARBA" id="ARBA00023125"/>
    </source>
</evidence>
<dbReference type="RefSeq" id="WP_377303632.1">
    <property type="nucleotide sequence ID" value="NZ_CP180191.1"/>
</dbReference>
<dbReference type="InterPro" id="IPR050109">
    <property type="entry name" value="HTH-type_TetR-like_transc_reg"/>
</dbReference>